<dbReference type="InterPro" id="IPR021260">
    <property type="entry name" value="Amj"/>
</dbReference>
<name>A0ABU6MAU5_9BACI</name>
<comment type="subcellular location">
    <subcellularLocation>
        <location evidence="1">Cell membrane</location>
        <topology evidence="1">Multi-pass membrane protein</topology>
    </subcellularLocation>
</comment>
<protein>
    <recommendedName>
        <fullName evidence="1">Lipid II flippase Amj</fullName>
    </recommendedName>
</protein>
<feature type="transmembrane region" description="Helical" evidence="1">
    <location>
        <begin position="246"/>
        <end position="266"/>
    </location>
</feature>
<dbReference type="HAMAP" id="MF_02077">
    <property type="entry name" value="Amj_flippase"/>
    <property type="match status" value="1"/>
</dbReference>
<feature type="transmembrane region" description="Helical" evidence="1">
    <location>
        <begin position="192"/>
        <end position="213"/>
    </location>
</feature>
<comment type="caution">
    <text evidence="1">Lacks conserved residue(s) required for the propagation of feature annotation.</text>
</comment>
<comment type="similarity">
    <text evidence="1">Belongs to the Amj family.</text>
</comment>
<dbReference type="Pfam" id="PF10997">
    <property type="entry name" value="Amj"/>
    <property type="match status" value="1"/>
</dbReference>
<comment type="function">
    <text evidence="1">Involved in peptidoglycan biosynthesis. Transports lipid-linked peptidoglycan precursors from the inner to the outer leaflet of the cytoplasmic membrane.</text>
</comment>
<accession>A0ABU6MAU5</accession>
<feature type="transmembrane region" description="Helical" evidence="1">
    <location>
        <begin position="85"/>
        <end position="113"/>
    </location>
</feature>
<dbReference type="RefSeq" id="WP_066263381.1">
    <property type="nucleotide sequence ID" value="NZ_JARMAB010000002.1"/>
</dbReference>
<gene>
    <name evidence="1" type="primary">amj</name>
    <name evidence="2" type="ORF">P4T90_00775</name>
</gene>
<keyword evidence="1" id="KW-0573">Peptidoglycan synthesis</keyword>
<proteinExistence type="inferred from homology"/>
<reference evidence="2 3" key="1">
    <citation type="submission" date="2023-03" db="EMBL/GenBank/DDBJ databases">
        <title>Bacillus Genome Sequencing.</title>
        <authorList>
            <person name="Dunlap C."/>
        </authorList>
    </citation>
    <scope>NUCLEOTIDE SEQUENCE [LARGE SCALE GENOMIC DNA]</scope>
    <source>
        <strain evidence="2 3">B-23453</strain>
    </source>
</reference>
<keyword evidence="1" id="KW-0961">Cell wall biogenesis/degradation</keyword>
<evidence type="ECO:0000256" key="1">
    <source>
        <dbReference type="HAMAP-Rule" id="MF_02077"/>
    </source>
</evidence>
<keyword evidence="1" id="KW-1003">Cell membrane</keyword>
<feature type="transmembrane region" description="Helical" evidence="1">
    <location>
        <begin position="37"/>
        <end position="56"/>
    </location>
</feature>
<dbReference type="EMBL" id="JARMAB010000002">
    <property type="protein sequence ID" value="MED1201620.1"/>
    <property type="molecule type" value="Genomic_DNA"/>
</dbReference>
<keyword evidence="1" id="KW-1133">Transmembrane helix</keyword>
<keyword evidence="1" id="KW-0133">Cell shape</keyword>
<organism evidence="2 3">
    <name type="scientific">Heyndrickxia acidicola</name>
    <dbReference type="NCBI Taxonomy" id="209389"/>
    <lineage>
        <taxon>Bacteria</taxon>
        <taxon>Bacillati</taxon>
        <taxon>Bacillota</taxon>
        <taxon>Bacilli</taxon>
        <taxon>Bacillales</taxon>
        <taxon>Bacillaceae</taxon>
        <taxon>Heyndrickxia</taxon>
    </lineage>
</organism>
<sequence length="270" mass="29984">MHFITDKLIVISLFLLLISTIETLAYATRLSGVRVGLIASALSLFNTIVLVSRFSTMFQQPMTGKLIQEAPHHDKLHFLADQYRILIGTSSIGTLIGILLLPTFIALFSRAIIQLSAEKGSVLNLTKKWGNVKGLKRAVFYFRFPRFHYLKGLKLKLFPRRLFIFNVLITAIYTVGVLSSLYASVLSPENEAAAIMSSGIINGVATILLSLFVDPKASVLADSVAKKQISYVYLKNYSVAMVSSKFLGTLLAQLLFVPAAYYIVWFSSYI</sequence>
<keyword evidence="1" id="KW-0812">Transmembrane</keyword>
<dbReference type="Proteomes" id="UP001341444">
    <property type="component" value="Unassembled WGS sequence"/>
</dbReference>
<comment type="pathway">
    <text evidence="1">Cell wall biogenesis; peptidoglycan biosynthesis.</text>
</comment>
<keyword evidence="1" id="KW-0472">Membrane</keyword>
<comment type="caution">
    <text evidence="2">The sequence shown here is derived from an EMBL/GenBank/DDBJ whole genome shotgun (WGS) entry which is preliminary data.</text>
</comment>
<evidence type="ECO:0000313" key="3">
    <source>
        <dbReference type="Proteomes" id="UP001341444"/>
    </source>
</evidence>
<evidence type="ECO:0000313" key="2">
    <source>
        <dbReference type="EMBL" id="MED1201620.1"/>
    </source>
</evidence>
<keyword evidence="1" id="KW-0813">Transport</keyword>
<feature type="transmembrane region" description="Helical" evidence="1">
    <location>
        <begin position="163"/>
        <end position="185"/>
    </location>
</feature>
<keyword evidence="3" id="KW-1185">Reference proteome</keyword>